<dbReference type="AlphaFoldDB" id="A0A8J2SC12"/>
<dbReference type="Gene3D" id="2.10.25.10">
    <property type="entry name" value="Laminin"/>
    <property type="match status" value="1"/>
</dbReference>
<accession>A0A8J2SC12</accession>
<dbReference type="InterPro" id="IPR000152">
    <property type="entry name" value="EGF-type_Asp/Asn_hydroxyl_site"/>
</dbReference>
<dbReference type="Pfam" id="PF07645">
    <property type="entry name" value="EGF_CA"/>
    <property type="match status" value="1"/>
</dbReference>
<dbReference type="InterPro" id="IPR018097">
    <property type="entry name" value="EGF_Ca-bd_CS"/>
</dbReference>
<dbReference type="EMBL" id="CAKKNE010000001">
    <property type="protein sequence ID" value="CAH0364859.1"/>
    <property type="molecule type" value="Genomic_DNA"/>
</dbReference>
<dbReference type="SUPFAM" id="SSF57196">
    <property type="entry name" value="EGF/Laminin"/>
    <property type="match status" value="1"/>
</dbReference>
<evidence type="ECO:0000256" key="2">
    <source>
        <dbReference type="ARBA" id="ARBA00022729"/>
    </source>
</evidence>
<organism evidence="9 10">
    <name type="scientific">Pelagomonas calceolata</name>
    <dbReference type="NCBI Taxonomy" id="35677"/>
    <lineage>
        <taxon>Eukaryota</taxon>
        <taxon>Sar</taxon>
        <taxon>Stramenopiles</taxon>
        <taxon>Ochrophyta</taxon>
        <taxon>Pelagophyceae</taxon>
        <taxon>Pelagomonadales</taxon>
        <taxon>Pelagomonadaceae</taxon>
        <taxon>Pelagomonas</taxon>
    </lineage>
</organism>
<evidence type="ECO:0000256" key="3">
    <source>
        <dbReference type="ARBA" id="ARBA00022737"/>
    </source>
</evidence>
<reference evidence="9" key="1">
    <citation type="submission" date="2021-11" db="EMBL/GenBank/DDBJ databases">
        <authorList>
            <consortium name="Genoscope - CEA"/>
            <person name="William W."/>
        </authorList>
    </citation>
    <scope>NUCLEOTIDE SEQUENCE</scope>
</reference>
<evidence type="ECO:0000313" key="9">
    <source>
        <dbReference type="EMBL" id="CAH0364859.1"/>
    </source>
</evidence>
<keyword evidence="6" id="KW-1133">Transmembrane helix</keyword>
<feature type="chain" id="PRO_5035237442" description="EGF-like domain-containing protein" evidence="7">
    <location>
        <begin position="21"/>
        <end position="248"/>
    </location>
</feature>
<keyword evidence="1 5" id="KW-0245">EGF-like domain</keyword>
<dbReference type="FunFam" id="2.10.25.10:FF:000038">
    <property type="entry name" value="Fibrillin 2"/>
    <property type="match status" value="1"/>
</dbReference>
<dbReference type="CDD" id="cd00054">
    <property type="entry name" value="EGF_CA"/>
    <property type="match status" value="1"/>
</dbReference>
<dbReference type="Proteomes" id="UP000789595">
    <property type="component" value="Unassembled WGS sequence"/>
</dbReference>
<feature type="domain" description="EGF-like" evidence="8">
    <location>
        <begin position="96"/>
        <end position="137"/>
    </location>
</feature>
<evidence type="ECO:0000256" key="1">
    <source>
        <dbReference type="ARBA" id="ARBA00022536"/>
    </source>
</evidence>
<dbReference type="InterPro" id="IPR000742">
    <property type="entry name" value="EGF"/>
</dbReference>
<comment type="caution">
    <text evidence="5">Lacks conserved residue(s) required for the propagation of feature annotation.</text>
</comment>
<dbReference type="PROSITE" id="PS01187">
    <property type="entry name" value="EGF_CA"/>
    <property type="match status" value="1"/>
</dbReference>
<dbReference type="InterPro" id="IPR001881">
    <property type="entry name" value="EGF-like_Ca-bd_dom"/>
</dbReference>
<dbReference type="GO" id="GO:0005509">
    <property type="term" value="F:calcium ion binding"/>
    <property type="evidence" value="ECO:0007669"/>
    <property type="project" value="InterPro"/>
</dbReference>
<dbReference type="PROSITE" id="PS00010">
    <property type="entry name" value="ASX_HYDROXYL"/>
    <property type="match status" value="1"/>
</dbReference>
<keyword evidence="6" id="KW-0812">Transmembrane</keyword>
<proteinExistence type="predicted"/>
<evidence type="ECO:0000256" key="5">
    <source>
        <dbReference type="PROSITE-ProRule" id="PRU00076"/>
    </source>
</evidence>
<evidence type="ECO:0000259" key="8">
    <source>
        <dbReference type="PROSITE" id="PS50026"/>
    </source>
</evidence>
<feature type="transmembrane region" description="Helical" evidence="6">
    <location>
        <begin position="181"/>
        <end position="202"/>
    </location>
</feature>
<gene>
    <name evidence="9" type="ORF">PECAL_1P12440</name>
</gene>
<evidence type="ECO:0000256" key="7">
    <source>
        <dbReference type="SAM" id="SignalP"/>
    </source>
</evidence>
<name>A0A8J2SC12_9STRA</name>
<keyword evidence="6" id="KW-0472">Membrane</keyword>
<evidence type="ECO:0000313" key="10">
    <source>
        <dbReference type="Proteomes" id="UP000789595"/>
    </source>
</evidence>
<dbReference type="SMART" id="SM00179">
    <property type="entry name" value="EGF_CA"/>
    <property type="match status" value="1"/>
</dbReference>
<keyword evidence="2 7" id="KW-0732">Signal</keyword>
<evidence type="ECO:0000256" key="6">
    <source>
        <dbReference type="SAM" id="Phobius"/>
    </source>
</evidence>
<feature type="signal peptide" evidence="7">
    <location>
        <begin position="1"/>
        <end position="20"/>
    </location>
</feature>
<keyword evidence="3" id="KW-0677">Repeat</keyword>
<evidence type="ECO:0000256" key="4">
    <source>
        <dbReference type="ARBA" id="ARBA00023157"/>
    </source>
</evidence>
<dbReference type="InterPro" id="IPR049883">
    <property type="entry name" value="NOTCH1_EGF-like"/>
</dbReference>
<keyword evidence="10" id="KW-1185">Reference proteome</keyword>
<dbReference type="PROSITE" id="PS50026">
    <property type="entry name" value="EGF_3"/>
    <property type="match status" value="1"/>
</dbReference>
<keyword evidence="4" id="KW-1015">Disulfide bond</keyword>
<protein>
    <recommendedName>
        <fullName evidence="8">EGF-like domain-containing protein</fullName>
    </recommendedName>
</protein>
<sequence length="248" mass="25836">MARRVANLLALAAAAAAAAAKCEVLRSLEFQQHTAPKGVSELLGPVVSLVSEKAAEVGDIKIRWDGELGLHRVGTHKITAENSDGACFETIIVVKDTDECTATGAWAHKCDASATCKNLVGSYACECSPDYFAAEGALFGCGGFASTTQCCDAAEDEAACLAAFRCEASEIERLRERATTYGLVAAVAVALCIITVIVASNAQTASAATARASLTPPRPAPKVVSYQFLAPDDSAKEPYQSPFDSPTI</sequence>
<dbReference type="OrthoDB" id="4405280at2759"/>
<comment type="caution">
    <text evidence="9">The sequence shown here is derived from an EMBL/GenBank/DDBJ whole genome shotgun (WGS) entry which is preliminary data.</text>
</comment>